<proteinExistence type="predicted"/>
<gene>
    <name evidence="1" type="ORF">BV22DRAFT_1108436</name>
</gene>
<accession>A0ACB8AXM3</accession>
<dbReference type="EMBL" id="MU266843">
    <property type="protein sequence ID" value="KAH7918146.1"/>
    <property type="molecule type" value="Genomic_DNA"/>
</dbReference>
<evidence type="ECO:0000313" key="2">
    <source>
        <dbReference type="Proteomes" id="UP000790709"/>
    </source>
</evidence>
<name>A0ACB8AXM3_9AGAM</name>
<reference evidence="1" key="1">
    <citation type="journal article" date="2021" name="New Phytol.">
        <title>Evolutionary innovations through gain and loss of genes in the ectomycorrhizal Boletales.</title>
        <authorList>
            <person name="Wu G."/>
            <person name="Miyauchi S."/>
            <person name="Morin E."/>
            <person name="Kuo A."/>
            <person name="Drula E."/>
            <person name="Varga T."/>
            <person name="Kohler A."/>
            <person name="Feng B."/>
            <person name="Cao Y."/>
            <person name="Lipzen A."/>
            <person name="Daum C."/>
            <person name="Hundley H."/>
            <person name="Pangilinan J."/>
            <person name="Johnson J."/>
            <person name="Barry K."/>
            <person name="LaButti K."/>
            <person name="Ng V."/>
            <person name="Ahrendt S."/>
            <person name="Min B."/>
            <person name="Choi I.G."/>
            <person name="Park H."/>
            <person name="Plett J.M."/>
            <person name="Magnuson J."/>
            <person name="Spatafora J.W."/>
            <person name="Nagy L.G."/>
            <person name="Henrissat B."/>
            <person name="Grigoriev I.V."/>
            <person name="Yang Z.L."/>
            <person name="Xu J."/>
            <person name="Martin F.M."/>
        </authorList>
    </citation>
    <scope>NUCLEOTIDE SEQUENCE</scope>
    <source>
        <strain evidence="1">KUC20120723A-06</strain>
    </source>
</reference>
<comment type="caution">
    <text evidence="1">The sequence shown here is derived from an EMBL/GenBank/DDBJ whole genome shotgun (WGS) entry which is preliminary data.</text>
</comment>
<dbReference type="Proteomes" id="UP000790709">
    <property type="component" value="Unassembled WGS sequence"/>
</dbReference>
<keyword evidence="2" id="KW-1185">Reference proteome</keyword>
<sequence>MTPERRNDSELMGFDTIFSSGCDSLILSDTEDVPTRPKRQDLLRLPTFKNILNRKMPDEQNMKFVPKGFRCADLGEIYLKYKGVCQLMEEDDGNSPWLCFAKGAADRLYRSQGVVLGMIEAMVKKTERTMQGTSLKNMQYTEALDSFCSLLASTSTRAYRTFQHQFGGRSFCSIQALRARQPRFQPGISNVNIDWATKTLRELPYSGPLSLAWDNTDLEKALSVWQQSESAWAILGSVQGPIHVNTVDEVDKAFEEAQLEKAEKVSMLIVVNTSRQVLIIVGGLQIWVLTIPLPKIPPILLAAVARSSKDTAEELSRMHFELTELMHRAGLHAISLPSDGTETERSAQCIIAASAHEVFIYGIPNKVSGCTVELTLPLFHSRPSILVQDSKHGAKTARNQLFTGARLLALGNFLMYYRMLLDMAEHALGPLFRRDVEHFPKRPALSTYLFVLGEVIDAWQNRNIHHVTRVRMVLRARFFLMAWRSHTEQHPDHDVNVNFISCESYNIFLTLCDSLPMQLIIAYRKYYPTYPLLPWLHSTEPCKHIFGLLRQLEKDFNYADMLYLEPKLTALMMGAFQYLSPEEGANQTAAGYHHTYFHAPDLDLAALLKWPSDAQLEIASNEAYMEAEQLLAAVGVDGRQMMALYRAPLLPKTRGMPTTQSRQPKTLHNLLQLYADASLSAAIEDEVETYEMALVAEDVDNTLKM</sequence>
<organism evidence="1 2">
    <name type="scientific">Leucogyrophana mollusca</name>
    <dbReference type="NCBI Taxonomy" id="85980"/>
    <lineage>
        <taxon>Eukaryota</taxon>
        <taxon>Fungi</taxon>
        <taxon>Dikarya</taxon>
        <taxon>Basidiomycota</taxon>
        <taxon>Agaricomycotina</taxon>
        <taxon>Agaricomycetes</taxon>
        <taxon>Agaricomycetidae</taxon>
        <taxon>Boletales</taxon>
        <taxon>Boletales incertae sedis</taxon>
        <taxon>Leucogyrophana</taxon>
    </lineage>
</organism>
<protein>
    <submittedName>
        <fullName evidence="1">Uncharacterized protein</fullName>
    </submittedName>
</protein>
<evidence type="ECO:0000313" key="1">
    <source>
        <dbReference type="EMBL" id="KAH7918146.1"/>
    </source>
</evidence>